<dbReference type="SUPFAM" id="SSF54637">
    <property type="entry name" value="Thioesterase/thiol ester dehydrase-isomerase"/>
    <property type="match status" value="1"/>
</dbReference>
<accession>A0A379C5Q5</accession>
<dbReference type="CDD" id="cd03442">
    <property type="entry name" value="BFIT_BACH"/>
    <property type="match status" value="1"/>
</dbReference>
<protein>
    <submittedName>
        <fullName evidence="5">Uncharacterized acyl-CoA thioester hydrolase HI_0827</fullName>
        <ecNumber evidence="5">3.1.2.-</ecNumber>
    </submittedName>
</protein>
<evidence type="ECO:0000256" key="1">
    <source>
        <dbReference type="ARBA" id="ARBA00010458"/>
    </source>
</evidence>
<dbReference type="RefSeq" id="WP_009346313.1">
    <property type="nucleotide sequence ID" value="NZ_CAMUOS010000004.1"/>
</dbReference>
<dbReference type="InterPro" id="IPR033120">
    <property type="entry name" value="HOTDOG_ACOT"/>
</dbReference>
<dbReference type="InterPro" id="IPR029069">
    <property type="entry name" value="HotDog_dom_sf"/>
</dbReference>
<dbReference type="OrthoDB" id="9791628at2"/>
<dbReference type="PROSITE" id="PS51770">
    <property type="entry name" value="HOTDOG_ACOT"/>
    <property type="match status" value="1"/>
</dbReference>
<evidence type="ECO:0000313" key="5">
    <source>
        <dbReference type="EMBL" id="SUB57418.1"/>
    </source>
</evidence>
<dbReference type="PANTHER" id="PTHR11049">
    <property type="entry name" value="ACYL COENZYME A THIOESTER HYDROLASE"/>
    <property type="match status" value="1"/>
</dbReference>
<evidence type="ECO:0000256" key="3">
    <source>
        <dbReference type="PROSITE-ProRule" id="PRU01106"/>
    </source>
</evidence>
<organism evidence="5 6">
    <name type="scientific">Peptoniphilus lacrimalis</name>
    <dbReference type="NCBI Taxonomy" id="33031"/>
    <lineage>
        <taxon>Bacteria</taxon>
        <taxon>Bacillati</taxon>
        <taxon>Bacillota</taxon>
        <taxon>Tissierellia</taxon>
        <taxon>Tissierellales</taxon>
        <taxon>Peptoniphilaceae</taxon>
        <taxon>Peptoniphilus</taxon>
    </lineage>
</organism>
<keyword evidence="2 3" id="KW-0378">Hydrolase</keyword>
<evidence type="ECO:0000259" key="4">
    <source>
        <dbReference type="PROSITE" id="PS51770"/>
    </source>
</evidence>
<dbReference type="InterPro" id="IPR006683">
    <property type="entry name" value="Thioestr_dom"/>
</dbReference>
<proteinExistence type="inferred from homology"/>
<reference evidence="5 6" key="1">
    <citation type="submission" date="2018-06" db="EMBL/GenBank/DDBJ databases">
        <authorList>
            <consortium name="Pathogen Informatics"/>
            <person name="Doyle S."/>
        </authorList>
    </citation>
    <scope>NUCLEOTIDE SEQUENCE [LARGE SCALE GENOMIC DNA]</scope>
    <source>
        <strain evidence="5 6">NCTC13149</strain>
    </source>
</reference>
<dbReference type="PANTHER" id="PTHR11049:SF24">
    <property type="entry name" value="CYTOSOLIC ACYL COENZYME A THIOESTER HYDROLASE"/>
    <property type="match status" value="1"/>
</dbReference>
<dbReference type="Proteomes" id="UP000255517">
    <property type="component" value="Unassembled WGS sequence"/>
</dbReference>
<evidence type="ECO:0000256" key="2">
    <source>
        <dbReference type="ARBA" id="ARBA00022801"/>
    </source>
</evidence>
<feature type="domain" description="HotDog ACOT-type" evidence="4">
    <location>
        <begin position="7"/>
        <end position="119"/>
    </location>
</feature>
<dbReference type="GO" id="GO:0052816">
    <property type="term" value="F:long-chain fatty acyl-CoA hydrolase activity"/>
    <property type="evidence" value="ECO:0007669"/>
    <property type="project" value="TreeGrafter"/>
</dbReference>
<dbReference type="GO" id="GO:0006637">
    <property type="term" value="P:acyl-CoA metabolic process"/>
    <property type="evidence" value="ECO:0007669"/>
    <property type="project" value="TreeGrafter"/>
</dbReference>
<evidence type="ECO:0000313" key="6">
    <source>
        <dbReference type="Proteomes" id="UP000255517"/>
    </source>
</evidence>
<dbReference type="Gene3D" id="3.10.129.10">
    <property type="entry name" value="Hotdog Thioesterase"/>
    <property type="match status" value="1"/>
</dbReference>
<dbReference type="GO" id="GO:0005829">
    <property type="term" value="C:cytosol"/>
    <property type="evidence" value="ECO:0007669"/>
    <property type="project" value="TreeGrafter"/>
</dbReference>
<name>A0A379C5Q5_9FIRM</name>
<dbReference type="GO" id="GO:0009062">
    <property type="term" value="P:fatty acid catabolic process"/>
    <property type="evidence" value="ECO:0007669"/>
    <property type="project" value="TreeGrafter"/>
</dbReference>
<dbReference type="EC" id="3.1.2.-" evidence="5"/>
<dbReference type="InterPro" id="IPR040170">
    <property type="entry name" value="Cytosol_ACT"/>
</dbReference>
<dbReference type="AlphaFoldDB" id="A0A379C5Q5"/>
<dbReference type="EMBL" id="UGSZ01000001">
    <property type="protein sequence ID" value="SUB57418.1"/>
    <property type="molecule type" value="Genomic_DNA"/>
</dbReference>
<dbReference type="Pfam" id="PF03061">
    <property type="entry name" value="4HBT"/>
    <property type="match status" value="1"/>
</dbReference>
<sequence length="166" mass="18551">MNKKKVSESKVIYQYGVMAGDLNTGGTMYGPKIIDICDHSSGQCAIKHIRGPVATISVDSIQFVRPLYEGDFLLAESMVSGVGNTSIEIFTKIFVEKAMTGQKELAVMCFLTFKAKKAEPGSMPEIVAETEEERIIIEGYSKRKEINKKRQSYNKELRELLEKSTD</sequence>
<dbReference type="STRING" id="1122949.GCA_000378725_00998"/>
<comment type="similarity">
    <text evidence="1">Belongs to the acyl coenzyme A hydrolase family.</text>
</comment>
<gene>
    <name evidence="5" type="ORF">NCTC13149_01260</name>
</gene>